<evidence type="ECO:0000256" key="10">
    <source>
        <dbReference type="ARBA" id="ARBA00023008"/>
    </source>
</evidence>
<evidence type="ECO:0000256" key="3">
    <source>
        <dbReference type="ARBA" id="ARBA00012949"/>
    </source>
</evidence>
<dbReference type="InterPro" id="IPR001505">
    <property type="entry name" value="Copper_CuA"/>
</dbReference>
<dbReference type="Pfam" id="PF00116">
    <property type="entry name" value="COX2"/>
    <property type="match status" value="1"/>
</dbReference>
<keyword evidence="9 12" id="KW-1133">Transmembrane helix</keyword>
<feature type="non-terminal residue" evidence="14">
    <location>
        <position position="238"/>
    </location>
</feature>
<comment type="similarity">
    <text evidence="2">Belongs to the cytochrome c oxidase subunit 2 family.</text>
</comment>
<evidence type="ECO:0000256" key="4">
    <source>
        <dbReference type="ARBA" id="ARBA00022448"/>
    </source>
</evidence>
<keyword evidence="5 12" id="KW-0812">Transmembrane</keyword>
<keyword evidence="8" id="KW-0249">Electron transport</keyword>
<dbReference type="GO" id="GO:0004129">
    <property type="term" value="F:cytochrome-c oxidase activity"/>
    <property type="evidence" value="ECO:0007669"/>
    <property type="project" value="UniProtKB-EC"/>
</dbReference>
<dbReference type="PROSITE" id="PS50857">
    <property type="entry name" value="COX2_CUA"/>
    <property type="match status" value="1"/>
</dbReference>
<feature type="domain" description="Cytochrome oxidase subunit II copper A binding" evidence="13">
    <location>
        <begin position="123"/>
        <end position="238"/>
    </location>
</feature>
<dbReference type="PANTHER" id="PTHR22888:SF9">
    <property type="entry name" value="CYTOCHROME C OXIDASE SUBUNIT 2"/>
    <property type="match status" value="1"/>
</dbReference>
<dbReference type="PANTHER" id="PTHR22888">
    <property type="entry name" value="CYTOCHROME C OXIDASE, SUBUNIT II"/>
    <property type="match status" value="1"/>
</dbReference>
<evidence type="ECO:0000313" key="14">
    <source>
        <dbReference type="EMBL" id="SVD66068.1"/>
    </source>
</evidence>
<accession>A0A382X6U2</accession>
<dbReference type="AlphaFoldDB" id="A0A382X6U2"/>
<name>A0A382X6U2_9ZZZZ</name>
<dbReference type="InterPro" id="IPR036257">
    <property type="entry name" value="Cyt_c_oxidase_su2_TM_sf"/>
</dbReference>
<evidence type="ECO:0000256" key="8">
    <source>
        <dbReference type="ARBA" id="ARBA00022982"/>
    </source>
</evidence>
<proteinExistence type="inferred from homology"/>
<evidence type="ECO:0000256" key="1">
    <source>
        <dbReference type="ARBA" id="ARBA00004141"/>
    </source>
</evidence>
<dbReference type="InterPro" id="IPR008972">
    <property type="entry name" value="Cupredoxin"/>
</dbReference>
<dbReference type="GO" id="GO:0005507">
    <property type="term" value="F:copper ion binding"/>
    <property type="evidence" value="ECO:0007669"/>
    <property type="project" value="InterPro"/>
</dbReference>
<keyword evidence="4" id="KW-0813">Transport</keyword>
<feature type="transmembrane region" description="Helical" evidence="12">
    <location>
        <begin position="12"/>
        <end position="31"/>
    </location>
</feature>
<keyword evidence="11 12" id="KW-0472">Membrane</keyword>
<dbReference type="EC" id="7.1.1.9" evidence="3"/>
<evidence type="ECO:0000256" key="5">
    <source>
        <dbReference type="ARBA" id="ARBA00022692"/>
    </source>
</evidence>
<evidence type="ECO:0000256" key="6">
    <source>
        <dbReference type="ARBA" id="ARBA00022723"/>
    </source>
</evidence>
<dbReference type="SUPFAM" id="SSF81464">
    <property type="entry name" value="Cytochrome c oxidase subunit II-like, transmembrane region"/>
    <property type="match status" value="1"/>
</dbReference>
<dbReference type="Gene3D" id="2.60.40.420">
    <property type="entry name" value="Cupredoxins - blue copper proteins"/>
    <property type="match status" value="1"/>
</dbReference>
<dbReference type="InterPro" id="IPR002429">
    <property type="entry name" value="CcO_II-like_C"/>
</dbReference>
<dbReference type="Gene3D" id="1.10.287.90">
    <property type="match status" value="1"/>
</dbReference>
<dbReference type="EMBL" id="UINC01164954">
    <property type="protein sequence ID" value="SVD66068.1"/>
    <property type="molecule type" value="Genomic_DNA"/>
</dbReference>
<organism evidence="14">
    <name type="scientific">marine metagenome</name>
    <dbReference type="NCBI Taxonomy" id="408172"/>
    <lineage>
        <taxon>unclassified sequences</taxon>
        <taxon>metagenomes</taxon>
        <taxon>ecological metagenomes</taxon>
    </lineage>
</organism>
<reference evidence="14" key="1">
    <citation type="submission" date="2018-05" db="EMBL/GenBank/DDBJ databases">
        <authorList>
            <person name="Lanie J.A."/>
            <person name="Ng W.-L."/>
            <person name="Kazmierczak K.M."/>
            <person name="Andrzejewski T.M."/>
            <person name="Davidsen T.M."/>
            <person name="Wayne K.J."/>
            <person name="Tettelin H."/>
            <person name="Glass J.I."/>
            <person name="Rusch D."/>
            <person name="Podicherti R."/>
            <person name="Tsui H.-C.T."/>
            <person name="Winkler M.E."/>
        </authorList>
    </citation>
    <scope>NUCLEOTIDE SEQUENCE</scope>
</reference>
<feature type="transmembrane region" description="Helical" evidence="12">
    <location>
        <begin position="67"/>
        <end position="85"/>
    </location>
</feature>
<keyword evidence="6" id="KW-0479">Metal-binding</keyword>
<evidence type="ECO:0000259" key="13">
    <source>
        <dbReference type="PROSITE" id="PS50857"/>
    </source>
</evidence>
<comment type="subcellular location">
    <subcellularLocation>
        <location evidence="1">Membrane</location>
        <topology evidence="1">Multi-pass membrane protein</topology>
    </subcellularLocation>
</comment>
<evidence type="ECO:0000256" key="12">
    <source>
        <dbReference type="SAM" id="Phobius"/>
    </source>
</evidence>
<dbReference type="InterPro" id="IPR045187">
    <property type="entry name" value="CcO_II"/>
</dbReference>
<dbReference type="PROSITE" id="PS00078">
    <property type="entry name" value="COX2"/>
    <property type="match status" value="1"/>
</dbReference>
<dbReference type="GO" id="GO:0042773">
    <property type="term" value="P:ATP synthesis coupled electron transport"/>
    <property type="evidence" value="ECO:0007669"/>
    <property type="project" value="TreeGrafter"/>
</dbReference>
<keyword evidence="10" id="KW-0186">Copper</keyword>
<evidence type="ECO:0000256" key="2">
    <source>
        <dbReference type="ARBA" id="ARBA00007866"/>
    </source>
</evidence>
<dbReference type="GO" id="GO:0016020">
    <property type="term" value="C:membrane"/>
    <property type="evidence" value="ECO:0007669"/>
    <property type="project" value="UniProtKB-SubCell"/>
</dbReference>
<keyword evidence="7" id="KW-1278">Translocase</keyword>
<evidence type="ECO:0000256" key="7">
    <source>
        <dbReference type="ARBA" id="ARBA00022967"/>
    </source>
</evidence>
<sequence>MSVMTVIFEELWVEYIFWSLLVGAVAFGWLYHHSFWFRSEDGKAPPNVDNLEVGVFPKHNDDIRLEVTWTILPFILIIYLTYISWAPLDAIWTSSEGGLHGYECGDGEYSENQMDDRGIITSDCYHVIEITGQQWFWTFGCLELEADLCDTDMETMEVYGNVPVLELKRGETYFAVMESEDVTHAPWFQHLGNKEDVLPGQETSLWLPIIDSMTLESMVLCAEYCGDAHSIMAAKLEV</sequence>
<protein>
    <recommendedName>
        <fullName evidence="3">cytochrome-c oxidase</fullName>
        <ecNumber evidence="3">7.1.1.9</ecNumber>
    </recommendedName>
</protein>
<evidence type="ECO:0000256" key="11">
    <source>
        <dbReference type="ARBA" id="ARBA00023136"/>
    </source>
</evidence>
<gene>
    <name evidence="14" type="ORF">METZ01_LOCUS418922</name>
</gene>
<dbReference type="SUPFAM" id="SSF49503">
    <property type="entry name" value="Cupredoxins"/>
    <property type="match status" value="1"/>
</dbReference>
<evidence type="ECO:0000256" key="9">
    <source>
        <dbReference type="ARBA" id="ARBA00022989"/>
    </source>
</evidence>